<proteinExistence type="predicted"/>
<organism evidence="1 2">
    <name type="scientific">Phytophthora aleatoria</name>
    <dbReference type="NCBI Taxonomy" id="2496075"/>
    <lineage>
        <taxon>Eukaryota</taxon>
        <taxon>Sar</taxon>
        <taxon>Stramenopiles</taxon>
        <taxon>Oomycota</taxon>
        <taxon>Peronosporomycetes</taxon>
        <taxon>Peronosporales</taxon>
        <taxon>Peronosporaceae</taxon>
        <taxon>Phytophthora</taxon>
    </lineage>
</organism>
<evidence type="ECO:0000313" key="2">
    <source>
        <dbReference type="Proteomes" id="UP000709295"/>
    </source>
</evidence>
<dbReference type="AlphaFoldDB" id="A0A8J5LUE2"/>
<sequence>MAAPPTPEAAVVDPPGMAFDDIFPDLTMKKRIRSAFFVVYDVRHRRLLPKVREKLKLMPVCLPKSLYSSLQVLSLRLLHLLYHTGCSCASDTARSP</sequence>
<dbReference type="EMBL" id="JAENGY010003677">
    <property type="protein sequence ID" value="KAG6941415.1"/>
    <property type="molecule type" value="Genomic_DNA"/>
</dbReference>
<accession>A0A8J5LUE2</accession>
<reference evidence="1" key="1">
    <citation type="submission" date="2021-01" db="EMBL/GenBank/DDBJ databases">
        <title>Phytophthora aleatoria, a newly-described species from Pinus radiata is distinct from Phytophthora cactorum isolates based on comparative genomics.</title>
        <authorList>
            <person name="Mcdougal R."/>
            <person name="Panda P."/>
            <person name="Williams N."/>
            <person name="Studholme D.J."/>
        </authorList>
    </citation>
    <scope>NUCLEOTIDE SEQUENCE</scope>
    <source>
        <strain evidence="1">NZFS 4037</strain>
    </source>
</reference>
<gene>
    <name evidence="1" type="ORF">JG688_00018680</name>
</gene>
<keyword evidence="2" id="KW-1185">Reference proteome</keyword>
<comment type="caution">
    <text evidence="1">The sequence shown here is derived from an EMBL/GenBank/DDBJ whole genome shotgun (WGS) entry which is preliminary data.</text>
</comment>
<protein>
    <submittedName>
        <fullName evidence="1">Uncharacterized protein</fullName>
    </submittedName>
</protein>
<name>A0A8J5LUE2_9STRA</name>
<evidence type="ECO:0000313" key="1">
    <source>
        <dbReference type="EMBL" id="KAG6941415.1"/>
    </source>
</evidence>
<dbReference type="Proteomes" id="UP000709295">
    <property type="component" value="Unassembled WGS sequence"/>
</dbReference>